<name>A0ABM8ZMN0_9VIBR</name>
<feature type="domain" description="Multidrug resistance protein MdtA-like barrel-sandwich hybrid" evidence="2">
    <location>
        <begin position="62"/>
        <end position="191"/>
    </location>
</feature>
<reference evidence="3" key="1">
    <citation type="submission" date="2021-12" db="EMBL/GenBank/DDBJ databases">
        <authorList>
            <person name="Rodrigo-Torres L."/>
            <person name="Arahal R. D."/>
            <person name="Lucena T."/>
        </authorList>
    </citation>
    <scope>NUCLEOTIDE SEQUENCE</scope>
    <source>
        <strain evidence="3">CECT 8226</strain>
    </source>
</reference>
<dbReference type="NCBIfam" id="TIGR01730">
    <property type="entry name" value="RND_mfp"/>
    <property type="match status" value="1"/>
</dbReference>
<dbReference type="Gene3D" id="2.40.50.100">
    <property type="match status" value="1"/>
</dbReference>
<dbReference type="EMBL" id="CAKLCM010000003">
    <property type="protein sequence ID" value="CAH0529790.1"/>
    <property type="molecule type" value="Genomic_DNA"/>
</dbReference>
<dbReference type="Gene3D" id="2.40.420.20">
    <property type="match status" value="1"/>
</dbReference>
<sequence>MKSQSKNTLVALAIAAAITGCSQEEVKVVDKSPRPVNVVELGAQDSTYQQFFAGRLESVDEANVAFRVPGTITEVYVAPGDMVRKGDKLAQLDQHDYQVALMELQARLSESESAHRLASSELRRVKQAIADNAIATVNLDRAKSGYERTKAAIEVVQQNIKKAEDAIRYTTLIAPFDGVIGEQNSEQFEQVLPGIPAFKIHKPSKLQAEIDVPESLIERFDYGQTAMVFWHSAEVSLSAVATEIGTVPHPIKQTYSVVFELDENEATLLPGKSVIVEAQFDTAADVHCLPYSTLFQYQGSDSVYVVQDSKAVATPVKVKHLLGNDVCVSGAIQSGDNVITAGVGFLKPNQMVGDLIVVDKD</sequence>
<evidence type="ECO:0000259" key="2">
    <source>
        <dbReference type="Pfam" id="PF25917"/>
    </source>
</evidence>
<gene>
    <name evidence="3" type="primary">mexA_3</name>
    <name evidence="3" type="ORF">VHP8226_03546</name>
</gene>
<dbReference type="Gene3D" id="1.10.287.470">
    <property type="entry name" value="Helix hairpin bin"/>
    <property type="match status" value="1"/>
</dbReference>
<dbReference type="InterPro" id="IPR006143">
    <property type="entry name" value="RND_pump_MFP"/>
</dbReference>
<accession>A0ABM8ZMN0</accession>
<dbReference type="SUPFAM" id="SSF111369">
    <property type="entry name" value="HlyD-like secretion proteins"/>
    <property type="match status" value="1"/>
</dbReference>
<keyword evidence="4" id="KW-1185">Reference proteome</keyword>
<dbReference type="InterPro" id="IPR058625">
    <property type="entry name" value="MdtA-like_BSH"/>
</dbReference>
<comment type="similarity">
    <text evidence="1">Belongs to the membrane fusion protein (MFP) (TC 8.A.1) family.</text>
</comment>
<evidence type="ECO:0000313" key="3">
    <source>
        <dbReference type="EMBL" id="CAH0529790.1"/>
    </source>
</evidence>
<dbReference type="PANTHER" id="PTHR30469">
    <property type="entry name" value="MULTIDRUG RESISTANCE PROTEIN MDTA"/>
    <property type="match status" value="1"/>
</dbReference>
<dbReference type="PANTHER" id="PTHR30469:SF38">
    <property type="entry name" value="HLYD FAMILY SECRETION PROTEIN"/>
    <property type="match status" value="1"/>
</dbReference>
<organism evidence="3 4">
    <name type="scientific">Vibrio hippocampi</name>
    <dbReference type="NCBI Taxonomy" id="654686"/>
    <lineage>
        <taxon>Bacteria</taxon>
        <taxon>Pseudomonadati</taxon>
        <taxon>Pseudomonadota</taxon>
        <taxon>Gammaproteobacteria</taxon>
        <taxon>Vibrionales</taxon>
        <taxon>Vibrionaceae</taxon>
        <taxon>Vibrio</taxon>
    </lineage>
</organism>
<evidence type="ECO:0000256" key="1">
    <source>
        <dbReference type="ARBA" id="ARBA00009477"/>
    </source>
</evidence>
<protein>
    <submittedName>
        <fullName evidence="3">Multidrug resistance protein MexA</fullName>
    </submittedName>
</protein>
<evidence type="ECO:0000313" key="4">
    <source>
        <dbReference type="Proteomes" id="UP000838160"/>
    </source>
</evidence>
<dbReference type="Proteomes" id="UP000838160">
    <property type="component" value="Unassembled WGS sequence"/>
</dbReference>
<dbReference type="RefSeq" id="WP_237486352.1">
    <property type="nucleotide sequence ID" value="NZ_CAKLCM010000003.1"/>
</dbReference>
<comment type="caution">
    <text evidence="3">The sequence shown here is derived from an EMBL/GenBank/DDBJ whole genome shotgun (WGS) entry which is preliminary data.</text>
</comment>
<dbReference type="PROSITE" id="PS51257">
    <property type="entry name" value="PROKAR_LIPOPROTEIN"/>
    <property type="match status" value="1"/>
</dbReference>
<dbReference type="Pfam" id="PF25917">
    <property type="entry name" value="BSH_RND"/>
    <property type="match status" value="1"/>
</dbReference>
<proteinExistence type="inferred from homology"/>